<organism evidence="11 12">
    <name type="scientific">Hymenobacter fodinae</name>
    <dbReference type="NCBI Taxonomy" id="2510796"/>
    <lineage>
        <taxon>Bacteria</taxon>
        <taxon>Pseudomonadati</taxon>
        <taxon>Bacteroidota</taxon>
        <taxon>Cytophagia</taxon>
        <taxon>Cytophagales</taxon>
        <taxon>Hymenobacteraceae</taxon>
        <taxon>Hymenobacter</taxon>
    </lineage>
</organism>
<dbReference type="GO" id="GO:0015344">
    <property type="term" value="F:siderophore uptake transmembrane transporter activity"/>
    <property type="evidence" value="ECO:0007669"/>
    <property type="project" value="TreeGrafter"/>
</dbReference>
<feature type="chain" id="PRO_5021285852" evidence="9">
    <location>
        <begin position="25"/>
        <end position="913"/>
    </location>
</feature>
<evidence type="ECO:0000256" key="6">
    <source>
        <dbReference type="ARBA" id="ARBA00023136"/>
    </source>
</evidence>
<feature type="signal peptide" evidence="9">
    <location>
        <begin position="1"/>
        <end position="24"/>
    </location>
</feature>
<evidence type="ECO:0000256" key="3">
    <source>
        <dbReference type="ARBA" id="ARBA00022452"/>
    </source>
</evidence>
<dbReference type="AlphaFoldDB" id="A0A4Z0P2B4"/>
<dbReference type="GO" id="GO:0009279">
    <property type="term" value="C:cell outer membrane"/>
    <property type="evidence" value="ECO:0007669"/>
    <property type="project" value="UniProtKB-SubCell"/>
</dbReference>
<dbReference type="GO" id="GO:0044718">
    <property type="term" value="P:siderophore transmembrane transport"/>
    <property type="evidence" value="ECO:0007669"/>
    <property type="project" value="TreeGrafter"/>
</dbReference>
<dbReference type="InterPro" id="IPR012910">
    <property type="entry name" value="Plug_dom"/>
</dbReference>
<keyword evidence="2 8" id="KW-0813">Transport</keyword>
<keyword evidence="5 9" id="KW-0732">Signal</keyword>
<evidence type="ECO:0000256" key="5">
    <source>
        <dbReference type="ARBA" id="ARBA00022729"/>
    </source>
</evidence>
<evidence type="ECO:0000256" key="2">
    <source>
        <dbReference type="ARBA" id="ARBA00022448"/>
    </source>
</evidence>
<protein>
    <submittedName>
        <fullName evidence="11">TonB-dependent receptor</fullName>
    </submittedName>
</protein>
<keyword evidence="12" id="KW-1185">Reference proteome</keyword>
<dbReference type="InterPro" id="IPR039426">
    <property type="entry name" value="TonB-dep_rcpt-like"/>
</dbReference>
<dbReference type="RefSeq" id="WP_135435797.1">
    <property type="nucleotide sequence ID" value="NZ_SRLA01000004.1"/>
</dbReference>
<dbReference type="InterPro" id="IPR037066">
    <property type="entry name" value="Plug_dom_sf"/>
</dbReference>
<dbReference type="SUPFAM" id="SSF56935">
    <property type="entry name" value="Porins"/>
    <property type="match status" value="1"/>
</dbReference>
<evidence type="ECO:0000256" key="7">
    <source>
        <dbReference type="ARBA" id="ARBA00023237"/>
    </source>
</evidence>
<evidence type="ECO:0000256" key="9">
    <source>
        <dbReference type="SAM" id="SignalP"/>
    </source>
</evidence>
<dbReference type="OrthoDB" id="1109208at2"/>
<keyword evidence="7 8" id="KW-0998">Cell outer membrane</keyword>
<accession>A0A4Z0P2B4</accession>
<feature type="domain" description="TonB-dependent receptor plug" evidence="10">
    <location>
        <begin position="125"/>
        <end position="232"/>
    </location>
</feature>
<dbReference type="EMBL" id="SRLA01000004">
    <property type="protein sequence ID" value="TGE05484.1"/>
    <property type="molecule type" value="Genomic_DNA"/>
</dbReference>
<dbReference type="Gene3D" id="2.40.170.20">
    <property type="entry name" value="TonB-dependent receptor, beta-barrel domain"/>
    <property type="match status" value="1"/>
</dbReference>
<dbReference type="PANTHER" id="PTHR30069">
    <property type="entry name" value="TONB-DEPENDENT OUTER MEMBRANE RECEPTOR"/>
    <property type="match status" value="1"/>
</dbReference>
<dbReference type="PROSITE" id="PS52016">
    <property type="entry name" value="TONB_DEPENDENT_REC_3"/>
    <property type="match status" value="1"/>
</dbReference>
<dbReference type="InterPro" id="IPR036942">
    <property type="entry name" value="Beta-barrel_TonB_sf"/>
</dbReference>
<comment type="similarity">
    <text evidence="8">Belongs to the TonB-dependent receptor family.</text>
</comment>
<sequence>MRKLYRFHSLFLLLLFLSVLPAWAQEAALISGTIQNTAGEPVPGATIFIRGTFIGTSTDREGKFTLRADFGEAPVVLSVSFVGYESREVTLSKPDNAVLVQLKINSTLTNEVIASASRVEEGILQAPVTVEKVTSQQVLRMPPPDVQVGLNHFKGIDVNSTSMLMNSLSTRGFNSAKSERLIQLTDYFDTQSPSLNINAGNITGLPELDIESIEIIHGPASALYGANAFNGVLLLNSKDPFVSEGLSARVRGGERSFGEGQLRYAKKLTDKLAIKITGAYLTANDWLATNYAATSTAVERDNNPEGSALGFDAVNRYGDVKNTYSPAQNRAATTTTPAYTVNPELYGKSVFMPGFTETTLVGDDHKAKAWKVQPSLSYLVTSSVKMTVGANINRGTASYQSSSRYRLRDLGTNQYHGEIKGERWFLRGQSIQDFGNRSYDLGFLGAFIQTSPVADGAATRYVDQYFGTYNGAYTAARNAGASAEQAQGAAKAKADQLQLDPNSARFQQLRSQIIQDATPGRGARLNPSSLLNEGNAQYNFKLGTTADLIVGAAYRKFRLGSNGNIYSDDHKRIQNHETGGYAQFTKKFLDERLKLALAGRIDAFKNFDAAFSPRASVVYSAGDNKQHNLRASFGRAFRSPTQLDQYIRLDVGRALLLGNVDNGFQGYRLLNAQGQRFGTVGADLASFEANIAPLQLERLSTFEVGYKAALSDKLALDVNYYQSYYNDFIGATTFIGNANGSRPTVAQLQAGTPTQFQSGETRVLQVWTNAAQEVRTKGGAIGVTYSVAPALNLAANYSLNILDRSEVQDQAFQTYFNTPKHKYNVSASGTALTHLSYSVNYRWAQGHEYGMPFAVGQLANYCAVDAFVGYTFPTLSSTLQAGASNLLDANNIQVYGGPNIGRLIYVGLQIDVK</sequence>
<evidence type="ECO:0000313" key="12">
    <source>
        <dbReference type="Proteomes" id="UP000298337"/>
    </source>
</evidence>
<reference evidence="11 12" key="1">
    <citation type="submission" date="2019-04" db="EMBL/GenBank/DDBJ databases">
        <authorList>
            <person name="Feng G."/>
            <person name="Zhang J."/>
            <person name="Zhu H."/>
        </authorList>
    </citation>
    <scope>NUCLEOTIDE SEQUENCE [LARGE SCALE GENOMIC DNA]</scope>
    <source>
        <strain evidence="11 12">92R-1</strain>
    </source>
</reference>
<dbReference type="Proteomes" id="UP000298337">
    <property type="component" value="Unassembled WGS sequence"/>
</dbReference>
<dbReference type="SUPFAM" id="SSF49464">
    <property type="entry name" value="Carboxypeptidase regulatory domain-like"/>
    <property type="match status" value="1"/>
</dbReference>
<evidence type="ECO:0000256" key="8">
    <source>
        <dbReference type="PROSITE-ProRule" id="PRU01360"/>
    </source>
</evidence>
<dbReference type="Gene3D" id="2.170.130.10">
    <property type="entry name" value="TonB-dependent receptor, plug domain"/>
    <property type="match status" value="1"/>
</dbReference>
<dbReference type="InterPro" id="IPR008969">
    <property type="entry name" value="CarboxyPept-like_regulatory"/>
</dbReference>
<keyword evidence="6 8" id="KW-0472">Membrane</keyword>
<comment type="subcellular location">
    <subcellularLocation>
        <location evidence="1 8">Cell outer membrane</location>
        <topology evidence="1 8">Multi-pass membrane protein</topology>
    </subcellularLocation>
</comment>
<gene>
    <name evidence="11" type="ORF">EU556_19470</name>
</gene>
<proteinExistence type="inferred from homology"/>
<dbReference type="Gene3D" id="2.60.40.1120">
    <property type="entry name" value="Carboxypeptidase-like, regulatory domain"/>
    <property type="match status" value="1"/>
</dbReference>
<name>A0A4Z0P2B4_9BACT</name>
<dbReference type="Pfam" id="PF13715">
    <property type="entry name" value="CarbopepD_reg_2"/>
    <property type="match status" value="1"/>
</dbReference>
<evidence type="ECO:0000256" key="1">
    <source>
        <dbReference type="ARBA" id="ARBA00004571"/>
    </source>
</evidence>
<dbReference type="PANTHER" id="PTHR30069:SF29">
    <property type="entry name" value="HEMOGLOBIN AND HEMOGLOBIN-HAPTOGLOBIN-BINDING PROTEIN 1-RELATED"/>
    <property type="match status" value="1"/>
</dbReference>
<evidence type="ECO:0000256" key="4">
    <source>
        <dbReference type="ARBA" id="ARBA00022692"/>
    </source>
</evidence>
<keyword evidence="11" id="KW-0675">Receptor</keyword>
<dbReference type="Pfam" id="PF07715">
    <property type="entry name" value="Plug"/>
    <property type="match status" value="1"/>
</dbReference>
<evidence type="ECO:0000313" key="11">
    <source>
        <dbReference type="EMBL" id="TGE05484.1"/>
    </source>
</evidence>
<evidence type="ECO:0000259" key="10">
    <source>
        <dbReference type="Pfam" id="PF07715"/>
    </source>
</evidence>
<keyword evidence="4 8" id="KW-0812">Transmembrane</keyword>
<comment type="caution">
    <text evidence="11">The sequence shown here is derived from an EMBL/GenBank/DDBJ whole genome shotgun (WGS) entry which is preliminary data.</text>
</comment>
<keyword evidence="3 8" id="KW-1134">Transmembrane beta strand</keyword>